<dbReference type="EMBL" id="BAAANY010000032">
    <property type="protein sequence ID" value="GAA1707627.1"/>
    <property type="molecule type" value="Genomic_DNA"/>
</dbReference>
<evidence type="ECO:0000313" key="2">
    <source>
        <dbReference type="EMBL" id="GAA1707627.1"/>
    </source>
</evidence>
<evidence type="ECO:0000256" key="1">
    <source>
        <dbReference type="SAM" id="Phobius"/>
    </source>
</evidence>
<dbReference type="Proteomes" id="UP001500618">
    <property type="component" value="Unassembled WGS sequence"/>
</dbReference>
<gene>
    <name evidence="2" type="ORF">GCM10009765_66390</name>
</gene>
<reference evidence="2 3" key="1">
    <citation type="journal article" date="2019" name="Int. J. Syst. Evol. Microbiol.">
        <title>The Global Catalogue of Microorganisms (GCM) 10K type strain sequencing project: providing services to taxonomists for standard genome sequencing and annotation.</title>
        <authorList>
            <consortium name="The Broad Institute Genomics Platform"/>
            <consortium name="The Broad Institute Genome Sequencing Center for Infectious Disease"/>
            <person name="Wu L."/>
            <person name="Ma J."/>
        </authorList>
    </citation>
    <scope>NUCLEOTIDE SEQUENCE [LARGE SCALE GENOMIC DNA]</scope>
    <source>
        <strain evidence="2 3">JCM 14718</strain>
    </source>
</reference>
<keyword evidence="1" id="KW-0812">Transmembrane</keyword>
<feature type="transmembrane region" description="Helical" evidence="1">
    <location>
        <begin position="125"/>
        <end position="141"/>
    </location>
</feature>
<keyword evidence="1" id="KW-0472">Membrane</keyword>
<sequence>MSVEFTKRDEAAEDAAALSAVDSAPNAEPRRAGTRARIPPVWITERIARWRALIADRERMAATVQVSLWREAPASIADLAGYAKAAPWAGDDSPVLAALGRLYAIGIGIPASVLLYALAWVLQRPMRLLFGLFVIAVVWLAS</sequence>
<name>A0ABN2ILU3_9ACTN</name>
<protein>
    <submittedName>
        <fullName evidence="2">Uncharacterized protein</fullName>
    </submittedName>
</protein>
<keyword evidence="1" id="KW-1133">Transmembrane helix</keyword>
<dbReference type="RefSeq" id="WP_163571188.1">
    <property type="nucleotide sequence ID" value="NZ_BAAANY010000032.1"/>
</dbReference>
<accession>A0ABN2ILU3</accession>
<proteinExistence type="predicted"/>
<organism evidence="2 3">
    <name type="scientific">Fodinicola feengrottensis</name>
    <dbReference type="NCBI Taxonomy" id="435914"/>
    <lineage>
        <taxon>Bacteria</taxon>
        <taxon>Bacillati</taxon>
        <taxon>Actinomycetota</taxon>
        <taxon>Actinomycetes</taxon>
        <taxon>Mycobacteriales</taxon>
        <taxon>Fodinicola</taxon>
    </lineage>
</organism>
<comment type="caution">
    <text evidence="2">The sequence shown here is derived from an EMBL/GenBank/DDBJ whole genome shotgun (WGS) entry which is preliminary data.</text>
</comment>
<keyword evidence="3" id="KW-1185">Reference proteome</keyword>
<feature type="transmembrane region" description="Helical" evidence="1">
    <location>
        <begin position="102"/>
        <end position="119"/>
    </location>
</feature>
<evidence type="ECO:0000313" key="3">
    <source>
        <dbReference type="Proteomes" id="UP001500618"/>
    </source>
</evidence>